<feature type="compositionally biased region" description="Low complexity" evidence="1">
    <location>
        <begin position="14"/>
        <end position="25"/>
    </location>
</feature>
<protein>
    <recommendedName>
        <fullName evidence="4">Interferon-induced protein 44-like</fullName>
    </recommendedName>
</protein>
<evidence type="ECO:0000313" key="3">
    <source>
        <dbReference type="Proteomes" id="UP001153269"/>
    </source>
</evidence>
<dbReference type="InterPro" id="IPR027417">
    <property type="entry name" value="P-loop_NTPase"/>
</dbReference>
<evidence type="ECO:0008006" key="4">
    <source>
        <dbReference type="Google" id="ProtNLM"/>
    </source>
</evidence>
<dbReference type="EMBL" id="CADEAL010000441">
    <property type="protein sequence ID" value="CAB1420204.1"/>
    <property type="molecule type" value="Genomic_DNA"/>
</dbReference>
<proteinExistence type="predicted"/>
<dbReference type="PANTHER" id="PTHR14241:SF1">
    <property type="entry name" value="INTERFERON-INDUCED PROTEIN 44-RELATED"/>
    <property type="match status" value="1"/>
</dbReference>
<evidence type="ECO:0000256" key="1">
    <source>
        <dbReference type="SAM" id="MobiDB-lite"/>
    </source>
</evidence>
<accession>A0A9N7TWI4</accession>
<evidence type="ECO:0000313" key="2">
    <source>
        <dbReference type="EMBL" id="CAB1420204.1"/>
    </source>
</evidence>
<dbReference type="AlphaFoldDB" id="A0A9N7TWI4"/>
<gene>
    <name evidence="2" type="ORF">PLEPLA_LOCUS8079</name>
</gene>
<dbReference type="SUPFAM" id="SSF52540">
    <property type="entry name" value="P-loop containing nucleoside triphosphate hydrolases"/>
    <property type="match status" value="1"/>
</dbReference>
<feature type="region of interest" description="Disordered" evidence="1">
    <location>
        <begin position="14"/>
        <end position="38"/>
    </location>
</feature>
<dbReference type="PANTHER" id="PTHR14241">
    <property type="entry name" value="INTERFERON-INDUCED PROTEIN 44"/>
    <property type="match status" value="1"/>
</dbReference>
<dbReference type="Gene3D" id="3.40.50.300">
    <property type="entry name" value="P-loop containing nucleotide triphosphate hydrolases"/>
    <property type="match status" value="1"/>
</dbReference>
<organism evidence="2 3">
    <name type="scientific">Pleuronectes platessa</name>
    <name type="common">European plaice</name>
    <dbReference type="NCBI Taxonomy" id="8262"/>
    <lineage>
        <taxon>Eukaryota</taxon>
        <taxon>Metazoa</taxon>
        <taxon>Chordata</taxon>
        <taxon>Craniata</taxon>
        <taxon>Vertebrata</taxon>
        <taxon>Euteleostomi</taxon>
        <taxon>Actinopterygii</taxon>
        <taxon>Neopterygii</taxon>
        <taxon>Teleostei</taxon>
        <taxon>Neoteleostei</taxon>
        <taxon>Acanthomorphata</taxon>
        <taxon>Carangaria</taxon>
        <taxon>Pleuronectiformes</taxon>
        <taxon>Pleuronectoidei</taxon>
        <taxon>Pleuronectidae</taxon>
        <taxon>Pleuronectes</taxon>
    </lineage>
</organism>
<keyword evidence="3" id="KW-1185">Reference proteome</keyword>
<comment type="caution">
    <text evidence="2">The sequence shown here is derived from an EMBL/GenBank/DDBJ whole genome shotgun (WGS) entry which is preliminary data.</text>
</comment>
<sequence length="321" mass="35678">MSPSFSPCCFPISSSDPSLPSSFPSAEKNKVPPTMQRPVSQGNIEVSIKDQVNFFYWSHSVQSHISKAPSALFEQPWREVSEKYKDNLGAGKSSFINSVDTVLKGRPAGRAATNASYAGSSFTKQYKTFKFHKNPEATYSFVLNDVMGLEEDSDSGVSVEDVKQALRGHVKEGYKFNPDQELKEGVDGYNSDPTLGDKVHVLVCVIPVDSVCLLSDKVVEKVKEVRMAASELGIPQLAILTRVDEACPEVKKDTSNIYKSKYLKEKVDRFHQLLGLPINCIFLVRNYNPEIESNDKMNAAIVCALKQMLLYGEDFLNDLET</sequence>
<reference evidence="2" key="1">
    <citation type="submission" date="2020-03" db="EMBL/GenBank/DDBJ databases">
        <authorList>
            <person name="Weist P."/>
        </authorList>
    </citation>
    <scope>NUCLEOTIDE SEQUENCE</scope>
</reference>
<name>A0A9N7TWI4_PLEPL</name>
<dbReference type="GO" id="GO:0006955">
    <property type="term" value="P:immune response"/>
    <property type="evidence" value="ECO:0007669"/>
    <property type="project" value="TreeGrafter"/>
</dbReference>
<dbReference type="Proteomes" id="UP001153269">
    <property type="component" value="Unassembled WGS sequence"/>
</dbReference>